<evidence type="ECO:0000313" key="1">
    <source>
        <dbReference type="EMBL" id="CAD9358786.1"/>
    </source>
</evidence>
<accession>A0A7S2A676</accession>
<gene>
    <name evidence="1" type="ORF">OSIN01602_LOCUS19596</name>
</gene>
<name>A0A7S2A676_TRICV</name>
<sequence length="531" mass="59926">MMEPDSRPKKSGWLDKTLEEMSEKAPFAIMRSKYKGHSWDSFKDIVPLALLEHINGNAAYNLTHPMMQAILDELDSEQDSYFNAIPYDYRISQMITEGSTGIKSDFPFPKMKDENGITPILPIQLPDKMDKFKEWWNKWGSEDPVKESGVIANFAATNYLPEHLGDEPIIHGKGSYQPWDPALHEITLVVSDWNEGFSDNLLQNLDQSDHPFSEVVVMHSLNRKSNMHATREEMGVLQKLSGWLFAPSSPTRVPLRHVRRDFPDFMDLCEADVKTEWFMHTNAYHHVSPDVDLMFTHDKIPRPVIPFTPANTSHCTDYDACVEAVRLAKKIYPQLDKVILDTDMVYHTPSRDSFCDAWKEENGELGEALAQAEGGLASYLDHSTPQGPIATGYVAYLLKIGMADNLYEFTNRLHYGSKDPFVHVHIDAERERYGMLMAERRMESPRRRLESSTCAVAGELSLDCGASGIGVFQSCCSDLELICGKDGACVNVGTLHLDDGKTQGHRKTQEGYGVHRKRGLRLSEPGLLIAT</sequence>
<reference evidence="1" key="1">
    <citation type="submission" date="2021-01" db="EMBL/GenBank/DDBJ databases">
        <authorList>
            <person name="Corre E."/>
            <person name="Pelletier E."/>
            <person name="Niang G."/>
            <person name="Scheremetjew M."/>
            <person name="Finn R."/>
            <person name="Kale V."/>
            <person name="Holt S."/>
            <person name="Cochrane G."/>
            <person name="Meng A."/>
            <person name="Brown T."/>
            <person name="Cohen L."/>
        </authorList>
    </citation>
    <scope>NUCLEOTIDE SEQUENCE</scope>
    <source>
        <strain evidence="1">Grunow 1884</strain>
    </source>
</reference>
<dbReference type="EMBL" id="HBGO01033924">
    <property type="protein sequence ID" value="CAD9358786.1"/>
    <property type="molecule type" value="Transcribed_RNA"/>
</dbReference>
<proteinExistence type="predicted"/>
<dbReference type="AlphaFoldDB" id="A0A7S2A676"/>
<organism evidence="1">
    <name type="scientific">Trieres chinensis</name>
    <name type="common">Marine centric diatom</name>
    <name type="synonym">Odontella sinensis</name>
    <dbReference type="NCBI Taxonomy" id="1514140"/>
    <lineage>
        <taxon>Eukaryota</taxon>
        <taxon>Sar</taxon>
        <taxon>Stramenopiles</taxon>
        <taxon>Ochrophyta</taxon>
        <taxon>Bacillariophyta</taxon>
        <taxon>Mediophyceae</taxon>
        <taxon>Biddulphiophycidae</taxon>
        <taxon>Eupodiscales</taxon>
        <taxon>Parodontellaceae</taxon>
        <taxon>Trieres</taxon>
    </lineage>
</organism>
<protein>
    <submittedName>
        <fullName evidence="1">Uncharacterized protein</fullName>
    </submittedName>
</protein>